<evidence type="ECO:0000313" key="3">
    <source>
        <dbReference type="Proteomes" id="UP000230078"/>
    </source>
</evidence>
<sequence length="233" mass="27085">MTLFVLKLIAVITMVIDHTGLIFFPDQEIFRMIGRVAFPIFAWGIANGYRHTSSVKKYLYRLLILAAVSQIPYSLILGTVYGTPWRMNIFVTLAMGLLTIVVYERFRTDKVVQILSMLGMMALGFLFPTGYGIYGLVMILLFHMTYGKAYAMILWQSMWMFVVIELAQEYSHLFPYGVLRYLSLPSAIQYYSLATLPLIALHSNNIGYNKHKWWFYWFYPVHLGVLYILYLFG</sequence>
<feature type="transmembrane region" description="Helical" evidence="1">
    <location>
        <begin position="118"/>
        <end position="143"/>
    </location>
</feature>
<accession>A0A2M7V533</accession>
<protein>
    <submittedName>
        <fullName evidence="2">TraX family protein</fullName>
    </submittedName>
</protein>
<dbReference type="Pfam" id="PF05857">
    <property type="entry name" value="TraX"/>
    <property type="match status" value="1"/>
</dbReference>
<comment type="caution">
    <text evidence="2">The sequence shown here is derived from an EMBL/GenBank/DDBJ whole genome shotgun (WGS) entry which is preliminary data.</text>
</comment>
<feature type="transmembrane region" description="Helical" evidence="1">
    <location>
        <begin position="29"/>
        <end position="46"/>
    </location>
</feature>
<evidence type="ECO:0000256" key="1">
    <source>
        <dbReference type="SAM" id="Phobius"/>
    </source>
</evidence>
<keyword evidence="1" id="KW-0472">Membrane</keyword>
<feature type="transmembrane region" description="Helical" evidence="1">
    <location>
        <begin position="179"/>
        <end position="201"/>
    </location>
</feature>
<organism evidence="2 3">
    <name type="scientific">Candidatus Magasanikbacteria bacterium CG_4_10_14_0_2_um_filter_41_31</name>
    <dbReference type="NCBI Taxonomy" id="1974639"/>
    <lineage>
        <taxon>Bacteria</taxon>
        <taxon>Candidatus Magasanikiibacteriota</taxon>
    </lineage>
</organism>
<dbReference type="AlphaFoldDB" id="A0A2M7V533"/>
<feature type="transmembrane region" description="Helical" evidence="1">
    <location>
        <begin position="149"/>
        <end position="167"/>
    </location>
</feature>
<name>A0A2M7V533_9BACT</name>
<keyword evidence="1" id="KW-1133">Transmembrane helix</keyword>
<feature type="transmembrane region" description="Helical" evidence="1">
    <location>
        <begin position="58"/>
        <end position="81"/>
    </location>
</feature>
<dbReference type="Proteomes" id="UP000230078">
    <property type="component" value="Unassembled WGS sequence"/>
</dbReference>
<feature type="transmembrane region" description="Helical" evidence="1">
    <location>
        <begin position="5"/>
        <end position="23"/>
    </location>
</feature>
<gene>
    <name evidence="2" type="ORF">COX83_01025</name>
</gene>
<keyword evidence="1" id="KW-0812">Transmembrane</keyword>
<proteinExistence type="predicted"/>
<dbReference type="EMBL" id="PFPI01000015">
    <property type="protein sequence ID" value="PIZ93701.1"/>
    <property type="molecule type" value="Genomic_DNA"/>
</dbReference>
<reference evidence="3" key="1">
    <citation type="submission" date="2017-09" db="EMBL/GenBank/DDBJ databases">
        <title>Depth-based differentiation of microbial function through sediment-hosted aquifers and enrichment of novel symbionts in the deep terrestrial subsurface.</title>
        <authorList>
            <person name="Probst A.J."/>
            <person name="Ladd B."/>
            <person name="Jarett J.K."/>
            <person name="Geller-Mcgrath D.E."/>
            <person name="Sieber C.M.K."/>
            <person name="Emerson J.B."/>
            <person name="Anantharaman K."/>
            <person name="Thomas B.C."/>
            <person name="Malmstrom R."/>
            <person name="Stieglmeier M."/>
            <person name="Klingl A."/>
            <person name="Woyke T."/>
            <person name="Ryan C.M."/>
            <person name="Banfield J.F."/>
        </authorList>
    </citation>
    <scope>NUCLEOTIDE SEQUENCE [LARGE SCALE GENOMIC DNA]</scope>
</reference>
<feature type="transmembrane region" description="Helical" evidence="1">
    <location>
        <begin position="87"/>
        <end position="106"/>
    </location>
</feature>
<dbReference type="InterPro" id="IPR008875">
    <property type="entry name" value="TraX"/>
</dbReference>
<evidence type="ECO:0000313" key="2">
    <source>
        <dbReference type="EMBL" id="PIZ93701.1"/>
    </source>
</evidence>
<feature type="transmembrane region" description="Helical" evidence="1">
    <location>
        <begin position="213"/>
        <end position="232"/>
    </location>
</feature>